<dbReference type="InterPro" id="IPR006675">
    <property type="entry name" value="HDIG_dom"/>
</dbReference>
<comment type="caution">
    <text evidence="3">The sequence shown here is derived from an EMBL/GenBank/DDBJ whole genome shotgun (WGS) entry which is preliminary data.</text>
</comment>
<sequence>MAEENKNMEELFRQMDHHLLHDERPSEYLEQISREPWFLDYPFSMLGKMKETPQSKRFHPEGSVWNHTMMVVDQAAEQKVKSKDARTLMWAALLHDIGKPAVTKIRKEKITAYNHDAEGEHLTEDFLSCFSTDAKWIREVAKLVRYHMHILYVTDGLPFGDVDGMKRETDIGEVALLGLCDRIGRGGSVPEDEAKAVRLFLKKMRYK</sequence>
<dbReference type="STRING" id="29354.IO98_06210"/>
<dbReference type="OrthoDB" id="9805698at2"/>
<dbReference type="Proteomes" id="UP000028525">
    <property type="component" value="Unassembled WGS sequence"/>
</dbReference>
<organism evidence="3 4">
    <name type="scientific">Lacrimispora celerecrescens</name>
    <dbReference type="NCBI Taxonomy" id="29354"/>
    <lineage>
        <taxon>Bacteria</taxon>
        <taxon>Bacillati</taxon>
        <taxon>Bacillota</taxon>
        <taxon>Clostridia</taxon>
        <taxon>Lachnospirales</taxon>
        <taxon>Lachnospiraceae</taxon>
        <taxon>Lacrimispora</taxon>
    </lineage>
</organism>
<protein>
    <submittedName>
        <fullName evidence="3">Phosphohydrolase</fullName>
    </submittedName>
</protein>
<dbReference type="GO" id="GO:0000166">
    <property type="term" value="F:nucleotide binding"/>
    <property type="evidence" value="ECO:0007669"/>
    <property type="project" value="UniProtKB-KW"/>
</dbReference>
<reference evidence="3 4" key="1">
    <citation type="submission" date="2014-07" db="EMBL/GenBank/DDBJ databases">
        <title>Draft genome of Clostridium celerecrescens 152B isolated from sediments associated with methane hydrate from Krishna Godavari basin.</title>
        <authorList>
            <person name="Honkalas V.S."/>
            <person name="Dabir A.P."/>
            <person name="Arora P."/>
            <person name="Dhakephalkar P.K."/>
        </authorList>
    </citation>
    <scope>NUCLEOTIDE SEQUENCE [LARGE SCALE GENOMIC DNA]</scope>
    <source>
        <strain evidence="3 4">152B</strain>
    </source>
</reference>
<dbReference type="InterPro" id="IPR006674">
    <property type="entry name" value="HD_domain"/>
</dbReference>
<evidence type="ECO:0000259" key="2">
    <source>
        <dbReference type="SMART" id="SM00471"/>
    </source>
</evidence>
<dbReference type="PANTHER" id="PTHR47545">
    <property type="entry name" value="MULTIFUNCTIONAL CCA PROTEIN"/>
    <property type="match status" value="1"/>
</dbReference>
<evidence type="ECO:0000256" key="1">
    <source>
        <dbReference type="ARBA" id="ARBA00022741"/>
    </source>
</evidence>
<dbReference type="EMBL" id="JPME01000008">
    <property type="protein sequence ID" value="KEZ90967.1"/>
    <property type="molecule type" value="Genomic_DNA"/>
</dbReference>
<evidence type="ECO:0000313" key="3">
    <source>
        <dbReference type="EMBL" id="KEZ90967.1"/>
    </source>
</evidence>
<dbReference type="Gene3D" id="1.10.3090.10">
    <property type="entry name" value="cca-adding enzyme, domain 2"/>
    <property type="match status" value="1"/>
</dbReference>
<dbReference type="CDD" id="cd00077">
    <property type="entry name" value="HDc"/>
    <property type="match status" value="1"/>
</dbReference>
<dbReference type="Pfam" id="PF01966">
    <property type="entry name" value="HD"/>
    <property type="match status" value="1"/>
</dbReference>
<name>A0A084JPT3_9FIRM</name>
<feature type="domain" description="HD/PDEase" evidence="2">
    <location>
        <begin position="60"/>
        <end position="195"/>
    </location>
</feature>
<dbReference type="NCBIfam" id="TIGR00277">
    <property type="entry name" value="HDIG"/>
    <property type="match status" value="1"/>
</dbReference>
<keyword evidence="3" id="KW-0378">Hydrolase</keyword>
<dbReference type="RefSeq" id="WP_038279078.1">
    <property type="nucleotide sequence ID" value="NZ_JPME01000008.1"/>
</dbReference>
<dbReference type="GO" id="GO:0016787">
    <property type="term" value="F:hydrolase activity"/>
    <property type="evidence" value="ECO:0007669"/>
    <property type="project" value="UniProtKB-KW"/>
</dbReference>
<dbReference type="InterPro" id="IPR003607">
    <property type="entry name" value="HD/PDEase_dom"/>
</dbReference>
<dbReference type="SUPFAM" id="SSF109604">
    <property type="entry name" value="HD-domain/PDEase-like"/>
    <property type="match status" value="1"/>
</dbReference>
<evidence type="ECO:0000313" key="4">
    <source>
        <dbReference type="Proteomes" id="UP000028525"/>
    </source>
</evidence>
<proteinExistence type="predicted"/>
<accession>A0A084JPT3</accession>
<keyword evidence="4" id="KW-1185">Reference proteome</keyword>
<dbReference type="InterPro" id="IPR050124">
    <property type="entry name" value="tRNA_CCA-adding_enzyme"/>
</dbReference>
<keyword evidence="1" id="KW-0547">Nucleotide-binding</keyword>
<gene>
    <name evidence="3" type="ORF">IO98_06210</name>
</gene>
<dbReference type="AlphaFoldDB" id="A0A084JPT3"/>
<dbReference type="SMART" id="SM00471">
    <property type="entry name" value="HDc"/>
    <property type="match status" value="1"/>
</dbReference>
<dbReference type="PANTHER" id="PTHR47545:SF2">
    <property type="entry name" value="CC-ADDING TRNA NUCLEOTIDYLTRANSFERASE"/>
    <property type="match status" value="1"/>
</dbReference>